<dbReference type="Proteomes" id="UP000218554">
    <property type="component" value="Chromosome"/>
</dbReference>
<evidence type="ECO:0000313" key="4">
    <source>
        <dbReference type="EMBL" id="BAU72742.1"/>
    </source>
</evidence>
<dbReference type="EMBL" id="AP014862">
    <property type="protein sequence ID" value="BAU72742.1"/>
    <property type="molecule type" value="Genomic_DNA"/>
</dbReference>
<evidence type="ECO:0000256" key="1">
    <source>
        <dbReference type="ARBA" id="ARBA00004370"/>
    </source>
</evidence>
<dbReference type="PANTHER" id="PTHR35603:SF2">
    <property type="entry name" value="OUTER MEMBRANE LIPOPROTEIN"/>
    <property type="match status" value="1"/>
</dbReference>
<gene>
    <name evidence="4" type="ORF">KF707C_10540</name>
</gene>
<dbReference type="RefSeq" id="WP_003448383.1">
    <property type="nucleotide sequence ID" value="NZ_AJMR01000024.1"/>
</dbReference>
<dbReference type="InterPro" id="IPR051407">
    <property type="entry name" value="Bact_OM_lipoprot/Surf_antigen"/>
</dbReference>
<organism evidence="4 5">
    <name type="scientific">Metapseudomonas furukawaii</name>
    <name type="common">Pseudomonas furukawaii</name>
    <dbReference type="NCBI Taxonomy" id="1149133"/>
    <lineage>
        <taxon>Bacteria</taxon>
        <taxon>Pseudomonadati</taxon>
        <taxon>Pseudomonadota</taxon>
        <taxon>Gammaproteobacteria</taxon>
        <taxon>Pseudomonadales</taxon>
        <taxon>Pseudomonadaceae</taxon>
        <taxon>Metapseudomonas</taxon>
    </lineage>
</organism>
<accession>A0AAD1BYD7</accession>
<evidence type="ECO:0000256" key="2">
    <source>
        <dbReference type="ARBA" id="ARBA00023136"/>
    </source>
</evidence>
<evidence type="ECO:0000313" key="5">
    <source>
        <dbReference type="Proteomes" id="UP000218554"/>
    </source>
</evidence>
<dbReference type="PANTHER" id="PTHR35603">
    <property type="match status" value="1"/>
</dbReference>
<protein>
    <submittedName>
        <fullName evidence="4">Probable exported protein YPO1624</fullName>
    </submittedName>
</protein>
<dbReference type="InterPro" id="IPR008816">
    <property type="entry name" value="Gly_zipper_2TM_dom"/>
</dbReference>
<dbReference type="AlphaFoldDB" id="A0AAD1BYD7"/>
<dbReference type="Pfam" id="PF05433">
    <property type="entry name" value="Rick_17kDa_Anti"/>
    <property type="match status" value="1"/>
</dbReference>
<keyword evidence="2" id="KW-0472">Membrane</keyword>
<reference evidence="4 5" key="2">
    <citation type="journal article" date="2017" name="Int. J. Syst. Evol. Microbiol.">
        <title>Pseudomonas furukawaii sp. nov., a polychlorinated biphenyl-degrading bacterium isolated from biphenyl-contaminated soil in Japan.</title>
        <authorList>
            <person name="Kimura N."/>
            <person name="Watanabe T."/>
            <person name="Suenaga H."/>
            <person name="Fujihara H."/>
            <person name="Futagami T."/>
            <person name="Goto M."/>
            <person name="Hanada S."/>
            <person name="Hirose J."/>
        </authorList>
    </citation>
    <scope>NUCLEOTIDE SEQUENCE [LARGE SCALE GENOMIC DNA]</scope>
    <source>
        <strain evidence="5">DSM 10086 / NBRC 110670 / KF707</strain>
    </source>
</reference>
<evidence type="ECO:0000259" key="3">
    <source>
        <dbReference type="Pfam" id="PF05433"/>
    </source>
</evidence>
<dbReference type="GO" id="GO:0019867">
    <property type="term" value="C:outer membrane"/>
    <property type="evidence" value="ECO:0007669"/>
    <property type="project" value="InterPro"/>
</dbReference>
<dbReference type="NCBIfam" id="NF008437">
    <property type="entry name" value="PRK11280.1"/>
    <property type="match status" value="1"/>
</dbReference>
<comment type="subcellular location">
    <subcellularLocation>
        <location evidence="1">Membrane</location>
    </subcellularLocation>
</comment>
<name>A0AAD1BYD7_METFU</name>
<dbReference type="KEGG" id="pfuw:KF707C_10540"/>
<proteinExistence type="predicted"/>
<feature type="domain" description="Glycine zipper 2TM" evidence="3">
    <location>
        <begin position="73"/>
        <end position="114"/>
    </location>
</feature>
<keyword evidence="5" id="KW-1185">Reference proteome</keyword>
<sequence length="195" mass="20040">MNKSMLVGAVLGAVGVTAGGAVATYNLVSNSGPEYAEVLAVQPINETIKTPREVCNEVAVTRQRPVKDQHQIAGTVIGAVAGGLLGNQVGGGTGKKIATVAGAVGGGYAGNKVQEHMQESDTYTTTETRCKTVTDTSEKLVGYDVKYQVDGKVGQVRMDHDPGSRIPLGEDGQLILGRMDGGAEQSKGGVAGVQQ</sequence>
<reference evidence="5" key="1">
    <citation type="submission" date="2015-05" db="EMBL/GenBank/DDBJ databases">
        <title>Draft genome sequencing of a biphenyl-degrading bacterium, Pseudomonas balearica KF707 (=NBRC110670).</title>
        <authorList>
            <person name="Kimura N."/>
            <person name="Hirose J."/>
            <person name="Watanabe T."/>
            <person name="Suenaga H."/>
            <person name="Fujihara H."/>
            <person name="Noguchi M."/>
            <person name="Hashimoto M."/>
            <person name="Shimodaira J."/>
            <person name="Tsuchikane K."/>
            <person name="Hosoyama A."/>
            <person name="Yamazoe A."/>
            <person name="Fujita N."/>
            <person name="Furukawa K."/>
        </authorList>
    </citation>
    <scope>NUCLEOTIDE SEQUENCE [LARGE SCALE GENOMIC DNA]</scope>
    <source>
        <strain evidence="5">DSM 10086 / NBRC 110670 / KF707</strain>
    </source>
</reference>